<dbReference type="GO" id="GO:0008237">
    <property type="term" value="F:metallopeptidase activity"/>
    <property type="evidence" value="ECO:0007669"/>
    <property type="project" value="UniProtKB-KW"/>
</dbReference>
<dbReference type="InterPro" id="IPR025657">
    <property type="entry name" value="RadC_JAB"/>
</dbReference>
<evidence type="ECO:0000313" key="9">
    <source>
        <dbReference type="Proteomes" id="UP000262954"/>
    </source>
</evidence>
<evidence type="ECO:0000256" key="4">
    <source>
        <dbReference type="ARBA" id="ARBA00022833"/>
    </source>
</evidence>
<keyword evidence="1" id="KW-0645">Protease</keyword>
<dbReference type="GO" id="GO:0046872">
    <property type="term" value="F:metal ion binding"/>
    <property type="evidence" value="ECO:0007669"/>
    <property type="project" value="UniProtKB-KW"/>
</dbReference>
<dbReference type="NCBIfam" id="NF000642">
    <property type="entry name" value="PRK00024.1"/>
    <property type="match status" value="1"/>
</dbReference>
<proteinExistence type="inferred from homology"/>
<reference evidence="8 9" key="1">
    <citation type="journal article" date="2018" name="Nat. Biotechnol.">
        <title>A standardized bacterial taxonomy based on genome phylogeny substantially revises the tree of life.</title>
        <authorList>
            <person name="Parks D.H."/>
            <person name="Chuvochina M."/>
            <person name="Waite D.W."/>
            <person name="Rinke C."/>
            <person name="Skarshewski A."/>
            <person name="Chaumeil P.A."/>
            <person name="Hugenholtz P."/>
        </authorList>
    </citation>
    <scope>NUCLEOTIDE SEQUENCE [LARGE SCALE GENOMIC DNA]</scope>
    <source>
        <strain evidence="8">UBA11482</strain>
    </source>
</reference>
<accession>A0A316R3C9</accession>
<evidence type="ECO:0000256" key="3">
    <source>
        <dbReference type="ARBA" id="ARBA00022801"/>
    </source>
</evidence>
<evidence type="ECO:0000256" key="6">
    <source>
        <dbReference type="RuleBase" id="RU003797"/>
    </source>
</evidence>
<dbReference type="PANTHER" id="PTHR30471:SF3">
    <property type="entry name" value="UPF0758 PROTEIN YEES-RELATED"/>
    <property type="match status" value="1"/>
</dbReference>
<dbReference type="PANTHER" id="PTHR30471">
    <property type="entry name" value="DNA REPAIR PROTEIN RADC"/>
    <property type="match status" value="1"/>
</dbReference>
<dbReference type="InterPro" id="IPR046778">
    <property type="entry name" value="UPF0758_N"/>
</dbReference>
<dbReference type="AlphaFoldDB" id="A0A316R3C9"/>
<evidence type="ECO:0000256" key="5">
    <source>
        <dbReference type="ARBA" id="ARBA00023049"/>
    </source>
</evidence>
<evidence type="ECO:0000256" key="2">
    <source>
        <dbReference type="ARBA" id="ARBA00022723"/>
    </source>
</evidence>
<dbReference type="NCBIfam" id="TIGR00608">
    <property type="entry name" value="radc"/>
    <property type="match status" value="1"/>
</dbReference>
<dbReference type="EMBL" id="DNWC01000138">
    <property type="protein sequence ID" value="HBJ09408.1"/>
    <property type="molecule type" value="Genomic_DNA"/>
</dbReference>
<sequence length="232" mass="25807">MKMRDKMVITDWALEDRPREKMLLKGIRSLSNAELIAILIGSGNRRETAVELSQRILNNMGNSLNRLGKVSVQDLTGQFEGIGEAKAISIIAALELGRRRKSEDVLTRRKITCSRDVYDLMYASMVDLPQEEFWIVLLNVANTVLDTIRISQGGTAATLVDVKLVLKPAILQQASSIMLCHNHPSNNTTPSQADYELTAKIVSAASFLDIRVLDHLIICESGYYSFADEGRL</sequence>
<evidence type="ECO:0000256" key="1">
    <source>
        <dbReference type="ARBA" id="ARBA00022670"/>
    </source>
</evidence>
<dbReference type="PROSITE" id="PS50249">
    <property type="entry name" value="MPN"/>
    <property type="match status" value="1"/>
</dbReference>
<dbReference type="CDD" id="cd08071">
    <property type="entry name" value="MPN_DUF2466"/>
    <property type="match status" value="1"/>
</dbReference>
<dbReference type="Proteomes" id="UP000262954">
    <property type="component" value="Unassembled WGS sequence"/>
</dbReference>
<organism evidence="8 9">
    <name type="scientific">Coprobacter fastidiosus</name>
    <dbReference type="NCBI Taxonomy" id="1099853"/>
    <lineage>
        <taxon>Bacteria</taxon>
        <taxon>Pseudomonadati</taxon>
        <taxon>Bacteroidota</taxon>
        <taxon>Bacteroidia</taxon>
        <taxon>Bacteroidales</taxon>
        <taxon>Barnesiellaceae</taxon>
        <taxon>Coprobacter</taxon>
    </lineage>
</organism>
<keyword evidence="2" id="KW-0479">Metal-binding</keyword>
<evidence type="ECO:0000259" key="7">
    <source>
        <dbReference type="PROSITE" id="PS50249"/>
    </source>
</evidence>
<dbReference type="Pfam" id="PF04002">
    <property type="entry name" value="RadC"/>
    <property type="match status" value="1"/>
</dbReference>
<comment type="similarity">
    <text evidence="6">Belongs to the UPF0758 family.</text>
</comment>
<dbReference type="InterPro" id="IPR001405">
    <property type="entry name" value="UPF0758"/>
</dbReference>
<gene>
    <name evidence="8" type="ORF">DDY73_10445</name>
</gene>
<keyword evidence="5" id="KW-0482">Metalloprotease</keyword>
<dbReference type="GO" id="GO:0006508">
    <property type="term" value="P:proteolysis"/>
    <property type="evidence" value="ECO:0007669"/>
    <property type="project" value="UniProtKB-KW"/>
</dbReference>
<protein>
    <recommendedName>
        <fullName evidence="7">MPN domain-containing protein</fullName>
    </recommendedName>
</protein>
<comment type="caution">
    <text evidence="8">The sequence shown here is derived from an EMBL/GenBank/DDBJ whole genome shotgun (WGS) entry which is preliminary data.</text>
</comment>
<dbReference type="Pfam" id="PF20582">
    <property type="entry name" value="UPF0758_N"/>
    <property type="match status" value="1"/>
</dbReference>
<keyword evidence="4" id="KW-0862">Zinc</keyword>
<keyword evidence="3" id="KW-0378">Hydrolase</keyword>
<name>A0A316R3C9_9BACT</name>
<dbReference type="InterPro" id="IPR037518">
    <property type="entry name" value="MPN"/>
</dbReference>
<dbReference type="Gene3D" id="3.40.140.10">
    <property type="entry name" value="Cytidine Deaminase, domain 2"/>
    <property type="match status" value="1"/>
</dbReference>
<feature type="domain" description="MPN" evidence="7">
    <location>
        <begin position="110"/>
        <end position="232"/>
    </location>
</feature>
<evidence type="ECO:0000313" key="8">
    <source>
        <dbReference type="EMBL" id="HBJ09408.1"/>
    </source>
</evidence>